<accession>A0A080Z0E9</accession>
<feature type="region of interest" description="Disordered" evidence="1">
    <location>
        <begin position="77"/>
        <end position="108"/>
    </location>
</feature>
<reference evidence="3 4" key="1">
    <citation type="submission" date="2013-11" db="EMBL/GenBank/DDBJ databases">
        <title>The Genome Sequence of Phytophthora parasitica P1976.</title>
        <authorList>
            <consortium name="The Broad Institute Genomics Platform"/>
            <person name="Russ C."/>
            <person name="Tyler B."/>
            <person name="Panabieres F."/>
            <person name="Shan W."/>
            <person name="Tripathy S."/>
            <person name="Grunwald N."/>
            <person name="Machado M."/>
            <person name="Johnson C.S."/>
            <person name="Walker B."/>
            <person name="Young S."/>
            <person name="Zeng Q."/>
            <person name="Gargeya S."/>
            <person name="Fitzgerald M."/>
            <person name="Haas B."/>
            <person name="Abouelleil A."/>
            <person name="Allen A.W."/>
            <person name="Alvarado L."/>
            <person name="Arachchi H.M."/>
            <person name="Berlin A.M."/>
            <person name="Chapman S.B."/>
            <person name="Gainer-Dewar J."/>
            <person name="Goldberg J."/>
            <person name="Griggs A."/>
            <person name="Gujja S."/>
            <person name="Hansen M."/>
            <person name="Howarth C."/>
            <person name="Imamovic A."/>
            <person name="Ireland A."/>
            <person name="Larimer J."/>
            <person name="McCowan C."/>
            <person name="Murphy C."/>
            <person name="Pearson M."/>
            <person name="Poon T.W."/>
            <person name="Priest M."/>
            <person name="Roberts A."/>
            <person name="Saif S."/>
            <person name="Shea T."/>
            <person name="Sisk P."/>
            <person name="Sykes S."/>
            <person name="Wortman J."/>
            <person name="Nusbaum C."/>
            <person name="Birren B."/>
        </authorList>
    </citation>
    <scope>NUCLEOTIDE SEQUENCE [LARGE SCALE GENOMIC DNA]</scope>
    <source>
        <strain evidence="3 4">P1976</strain>
    </source>
</reference>
<sequence>MVVDGCRVAQSQQLPSPSQTTGISACKHTDSESPTTTGIVPQQLPRLVFRRQGSRWQAVHEGTDALQVSITTALSSTNHKADGGSRQYRSSQENLTGHLQQQRSSAGTTIGCVRERTPDSDLTTSEMRPRKLPCLVLRRRDTQWTVEAVNELPETSKVTDQTTSPWINLEADRFRAYRAQVHQQKEEQSVYSYDELAAIDTDYQFAIPSDERLADIQDTTMKKMTEYQVEDAVCGVCEMLHAPDRVNIRPLGAELLKELRANTGNSPPAMAIANGNYIGWLPPHLSTLSRTDEQCIALVSPCVALSTLTGGHCKGVESHHYIVKNTEGPVLGMLPRDLTNKVRVTMVGVMISDQQAACRKSYELNFGLYLATLAEVAKTSVVIDRTSGSESPLQGDALEQALRDDSTYSTFGSTIGEGDSVALEQTAVSSSKILLQQKDASTDVLVRKSNAYVQSRN</sequence>
<evidence type="ECO:0000313" key="4">
    <source>
        <dbReference type="Proteomes" id="UP000028582"/>
    </source>
</evidence>
<dbReference type="AlphaFoldDB" id="A0A080Z0E9"/>
<gene>
    <name evidence="3" type="ORF">F444_21649</name>
</gene>
<comment type="caution">
    <text evidence="3">The sequence shown here is derived from an EMBL/GenBank/DDBJ whole genome shotgun (WGS) entry which is preliminary data.</text>
</comment>
<protein>
    <recommendedName>
        <fullName evidence="2">DUF6570 domain-containing protein</fullName>
    </recommendedName>
</protein>
<name>A0A080Z0E9_PHYNI</name>
<dbReference type="Proteomes" id="UP000028582">
    <property type="component" value="Unassembled WGS sequence"/>
</dbReference>
<feature type="region of interest" description="Disordered" evidence="1">
    <location>
        <begin position="1"/>
        <end position="38"/>
    </location>
</feature>
<feature type="domain" description="DUF6570" evidence="2">
    <location>
        <begin position="267"/>
        <end position="352"/>
    </location>
</feature>
<evidence type="ECO:0000256" key="1">
    <source>
        <dbReference type="SAM" id="MobiDB-lite"/>
    </source>
</evidence>
<dbReference type="Pfam" id="PF20209">
    <property type="entry name" value="DUF6570"/>
    <property type="match status" value="1"/>
</dbReference>
<evidence type="ECO:0000313" key="3">
    <source>
        <dbReference type="EMBL" id="ETO60110.1"/>
    </source>
</evidence>
<evidence type="ECO:0000259" key="2">
    <source>
        <dbReference type="Pfam" id="PF20209"/>
    </source>
</evidence>
<feature type="compositionally biased region" description="Polar residues" evidence="1">
    <location>
        <begin position="87"/>
        <end position="108"/>
    </location>
</feature>
<dbReference type="InterPro" id="IPR046700">
    <property type="entry name" value="DUF6570"/>
</dbReference>
<organism evidence="3 4">
    <name type="scientific">Phytophthora nicotianae P1976</name>
    <dbReference type="NCBI Taxonomy" id="1317066"/>
    <lineage>
        <taxon>Eukaryota</taxon>
        <taxon>Sar</taxon>
        <taxon>Stramenopiles</taxon>
        <taxon>Oomycota</taxon>
        <taxon>Peronosporomycetes</taxon>
        <taxon>Peronosporales</taxon>
        <taxon>Peronosporaceae</taxon>
        <taxon>Phytophthora</taxon>
    </lineage>
</organism>
<dbReference type="PROSITE" id="PS51257">
    <property type="entry name" value="PROKAR_LIPOPROTEIN"/>
    <property type="match status" value="1"/>
</dbReference>
<proteinExistence type="predicted"/>
<dbReference type="EMBL" id="ANJA01004002">
    <property type="protein sequence ID" value="ETO60110.1"/>
    <property type="molecule type" value="Genomic_DNA"/>
</dbReference>
<feature type="compositionally biased region" description="Low complexity" evidence="1">
    <location>
        <begin position="10"/>
        <end position="19"/>
    </location>
</feature>